<dbReference type="GO" id="GO:0005684">
    <property type="term" value="C:U2-type spliceosomal complex"/>
    <property type="evidence" value="ECO:0007669"/>
    <property type="project" value="TreeGrafter"/>
</dbReference>
<feature type="region of interest" description="Disordered" evidence="1">
    <location>
        <begin position="133"/>
        <end position="154"/>
    </location>
</feature>
<dbReference type="AlphaFoldDB" id="A0A4S8L325"/>
<protein>
    <submittedName>
        <fullName evidence="2">mRNA splicing factor</fullName>
    </submittedName>
</protein>
<organism evidence="2 3">
    <name type="scientific">Dendrothele bispora (strain CBS 962.96)</name>
    <dbReference type="NCBI Taxonomy" id="1314807"/>
    <lineage>
        <taxon>Eukaryota</taxon>
        <taxon>Fungi</taxon>
        <taxon>Dikarya</taxon>
        <taxon>Basidiomycota</taxon>
        <taxon>Agaricomycotina</taxon>
        <taxon>Agaricomycetes</taxon>
        <taxon>Agaricomycetidae</taxon>
        <taxon>Agaricales</taxon>
        <taxon>Agaricales incertae sedis</taxon>
        <taxon>Dendrothele</taxon>
    </lineage>
</organism>
<sequence>MSLAETAETRKARLLALKQRKADRLISSTGVIKNRNFDPQSRTLKKRSAADDVEMEDTIEKNVQGLAEKIMAEDEGKREQELDIFNIAPKRPNWDLKRETDKKLAKLERRTQEAIHTLIRQRLAAQKGDSNDIFGAMEAQEQAQTEEDALSDED</sequence>
<accession>A0A4S8L325</accession>
<name>A0A4S8L325_DENBC</name>
<dbReference type="InterPro" id="IPR013169">
    <property type="entry name" value="mRNA_splic_Cwf18-like"/>
</dbReference>
<dbReference type="OrthoDB" id="10261348at2759"/>
<dbReference type="Proteomes" id="UP000297245">
    <property type="component" value="Unassembled WGS sequence"/>
</dbReference>
<evidence type="ECO:0000313" key="3">
    <source>
        <dbReference type="Proteomes" id="UP000297245"/>
    </source>
</evidence>
<dbReference type="GO" id="GO:0071014">
    <property type="term" value="C:post-mRNA release spliceosomal complex"/>
    <property type="evidence" value="ECO:0007669"/>
    <property type="project" value="TreeGrafter"/>
</dbReference>
<keyword evidence="3" id="KW-1185">Reference proteome</keyword>
<reference evidence="2 3" key="1">
    <citation type="journal article" date="2019" name="Nat. Ecol. Evol.">
        <title>Megaphylogeny resolves global patterns of mushroom evolution.</title>
        <authorList>
            <person name="Varga T."/>
            <person name="Krizsan K."/>
            <person name="Foldi C."/>
            <person name="Dima B."/>
            <person name="Sanchez-Garcia M."/>
            <person name="Sanchez-Ramirez S."/>
            <person name="Szollosi G.J."/>
            <person name="Szarkandi J.G."/>
            <person name="Papp V."/>
            <person name="Albert L."/>
            <person name="Andreopoulos W."/>
            <person name="Angelini C."/>
            <person name="Antonin V."/>
            <person name="Barry K.W."/>
            <person name="Bougher N.L."/>
            <person name="Buchanan P."/>
            <person name="Buyck B."/>
            <person name="Bense V."/>
            <person name="Catcheside P."/>
            <person name="Chovatia M."/>
            <person name="Cooper J."/>
            <person name="Damon W."/>
            <person name="Desjardin D."/>
            <person name="Finy P."/>
            <person name="Geml J."/>
            <person name="Haridas S."/>
            <person name="Hughes K."/>
            <person name="Justo A."/>
            <person name="Karasinski D."/>
            <person name="Kautmanova I."/>
            <person name="Kiss B."/>
            <person name="Kocsube S."/>
            <person name="Kotiranta H."/>
            <person name="LaButti K.M."/>
            <person name="Lechner B.E."/>
            <person name="Liimatainen K."/>
            <person name="Lipzen A."/>
            <person name="Lukacs Z."/>
            <person name="Mihaltcheva S."/>
            <person name="Morgado L.N."/>
            <person name="Niskanen T."/>
            <person name="Noordeloos M.E."/>
            <person name="Ohm R.A."/>
            <person name="Ortiz-Santana B."/>
            <person name="Ovrebo C."/>
            <person name="Racz N."/>
            <person name="Riley R."/>
            <person name="Savchenko A."/>
            <person name="Shiryaev A."/>
            <person name="Soop K."/>
            <person name="Spirin V."/>
            <person name="Szebenyi C."/>
            <person name="Tomsovsky M."/>
            <person name="Tulloss R.E."/>
            <person name="Uehling J."/>
            <person name="Grigoriev I.V."/>
            <person name="Vagvolgyi C."/>
            <person name="Papp T."/>
            <person name="Martin F.M."/>
            <person name="Miettinen O."/>
            <person name="Hibbett D.S."/>
            <person name="Nagy L.G."/>
        </authorList>
    </citation>
    <scope>NUCLEOTIDE SEQUENCE [LARGE SCALE GENOMIC DNA]</scope>
    <source>
        <strain evidence="2 3">CBS 962.96</strain>
    </source>
</reference>
<evidence type="ECO:0000256" key="1">
    <source>
        <dbReference type="SAM" id="MobiDB-lite"/>
    </source>
</evidence>
<evidence type="ECO:0000313" key="2">
    <source>
        <dbReference type="EMBL" id="THU82884.1"/>
    </source>
</evidence>
<proteinExistence type="predicted"/>
<dbReference type="EMBL" id="ML179701">
    <property type="protein sequence ID" value="THU82884.1"/>
    <property type="molecule type" value="Genomic_DNA"/>
</dbReference>
<gene>
    <name evidence="2" type="ORF">K435DRAFT_690619</name>
</gene>
<dbReference type="PANTHER" id="PTHR31551">
    <property type="entry name" value="PRE-MRNA-SPLICING FACTOR CWF18"/>
    <property type="match status" value="1"/>
</dbReference>
<feature type="compositionally biased region" description="Acidic residues" evidence="1">
    <location>
        <begin position="144"/>
        <end position="154"/>
    </location>
</feature>
<dbReference type="PANTHER" id="PTHR31551:SF1">
    <property type="entry name" value="COILED-COIL DOMAIN-CONTAINING PROTEIN 12"/>
    <property type="match status" value="1"/>
</dbReference>
<dbReference type="Pfam" id="PF08315">
    <property type="entry name" value="cwf18"/>
    <property type="match status" value="1"/>
</dbReference>